<reference evidence="2 3" key="1">
    <citation type="journal article" date="2018" name="Int. J. Syst. Evol. Microbiol.">
        <title>Mesosutterella multiformis gen. nov., sp. nov., a member of the family Sutterellaceae and Sutterella megalosphaeroides sp. nov., isolated from human faeces.</title>
        <authorList>
            <person name="Sakamoto M."/>
            <person name="Ikeyama N."/>
            <person name="Kunihiro T."/>
            <person name="Iino T."/>
            <person name="Yuki M."/>
            <person name="Ohkuma M."/>
        </authorList>
    </citation>
    <scope>NUCLEOTIDE SEQUENCE [LARGE SCALE GENOMIC DNA]</scope>
    <source>
        <strain evidence="2 3">4NBBH2</strain>
    </source>
</reference>
<evidence type="ECO:0000313" key="2">
    <source>
        <dbReference type="EMBL" id="GBO93890.1"/>
    </source>
</evidence>
<dbReference type="Proteomes" id="UP000266091">
    <property type="component" value="Unassembled WGS sequence"/>
</dbReference>
<dbReference type="AlphaFoldDB" id="A0A388SEP4"/>
<keyword evidence="1" id="KW-0732">Signal</keyword>
<dbReference type="OrthoDB" id="9790495at2"/>
<proteinExistence type="predicted"/>
<evidence type="ECO:0008006" key="4">
    <source>
        <dbReference type="Google" id="ProtNLM"/>
    </source>
</evidence>
<evidence type="ECO:0000256" key="1">
    <source>
        <dbReference type="SAM" id="SignalP"/>
    </source>
</evidence>
<feature type="chain" id="PRO_5017204983" description="AMIN domain-containing protein" evidence="1">
    <location>
        <begin position="23"/>
        <end position="73"/>
    </location>
</feature>
<accession>A0A388SEP4</accession>
<dbReference type="EMBL" id="BGZJ01000001">
    <property type="protein sequence ID" value="GBO93890.1"/>
    <property type="molecule type" value="Genomic_DNA"/>
</dbReference>
<sequence>MSLFRLNPVILLAGLAAGAASALQPGTYTAEVNGHNAPLTVKVTVDANRITSIDTSKNLETMRVRKILWVTLR</sequence>
<keyword evidence="3" id="KW-1185">Reference proteome</keyword>
<organism evidence="2 3">
    <name type="scientific">Mesosutterella multiformis</name>
    <dbReference type="NCBI Taxonomy" id="2259133"/>
    <lineage>
        <taxon>Bacteria</taxon>
        <taxon>Pseudomonadati</taxon>
        <taxon>Pseudomonadota</taxon>
        <taxon>Betaproteobacteria</taxon>
        <taxon>Burkholderiales</taxon>
        <taxon>Sutterellaceae</taxon>
        <taxon>Mesosutterella</taxon>
    </lineage>
</organism>
<dbReference type="RefSeq" id="WP_116270180.1">
    <property type="nucleotide sequence ID" value="NZ_BGZJ01000001.1"/>
</dbReference>
<evidence type="ECO:0000313" key="3">
    <source>
        <dbReference type="Proteomes" id="UP000266091"/>
    </source>
</evidence>
<gene>
    <name evidence="2" type="ORF">MESMUL_12440</name>
</gene>
<protein>
    <recommendedName>
        <fullName evidence="4">AMIN domain-containing protein</fullName>
    </recommendedName>
</protein>
<name>A0A388SEP4_9BURK</name>
<feature type="signal peptide" evidence="1">
    <location>
        <begin position="1"/>
        <end position="22"/>
    </location>
</feature>
<comment type="caution">
    <text evidence="2">The sequence shown here is derived from an EMBL/GenBank/DDBJ whole genome shotgun (WGS) entry which is preliminary data.</text>
</comment>